<reference evidence="2" key="1">
    <citation type="submission" date="2018-08" db="EMBL/GenBank/DDBJ databases">
        <authorList>
            <person name="Khan S.A."/>
            <person name="J S.E."/>
        </authorList>
    </citation>
    <scope>NUCLEOTIDE SEQUENCE [LARGE SCALE GENOMIC DNA]</scope>
    <source>
        <strain evidence="2">PoM-212</strain>
    </source>
</reference>
<comment type="caution">
    <text evidence="1">The sequence shown here is derived from an EMBL/GenBank/DDBJ whole genome shotgun (WGS) entry which is preliminary data.</text>
</comment>
<organism evidence="1 2">
    <name type="scientific">Maribacter algicola</name>
    <dbReference type="NCBI Taxonomy" id="2498892"/>
    <lineage>
        <taxon>Bacteria</taxon>
        <taxon>Pseudomonadati</taxon>
        <taxon>Bacteroidota</taxon>
        <taxon>Flavobacteriia</taxon>
        <taxon>Flavobacteriales</taxon>
        <taxon>Flavobacteriaceae</taxon>
        <taxon>Maribacter</taxon>
    </lineage>
</organism>
<accession>A0A426RM90</accession>
<gene>
    <name evidence="1" type="ORF">DZC72_05945</name>
</gene>
<reference evidence="2" key="2">
    <citation type="submission" date="2018-12" db="EMBL/GenBank/DDBJ databases">
        <title>Maribacter lutimaris sp. nov., isolated from marine sediment.</title>
        <authorList>
            <person name="Kim K.K."/>
        </authorList>
    </citation>
    <scope>NUCLEOTIDE SEQUENCE [LARGE SCALE GENOMIC DNA]</scope>
    <source>
        <strain evidence="2">PoM-212</strain>
    </source>
</reference>
<dbReference type="Proteomes" id="UP000286990">
    <property type="component" value="Unassembled WGS sequence"/>
</dbReference>
<keyword evidence="2" id="KW-1185">Reference proteome</keyword>
<protein>
    <submittedName>
        <fullName evidence="1">Uncharacterized protein</fullName>
    </submittedName>
</protein>
<evidence type="ECO:0000313" key="2">
    <source>
        <dbReference type="Proteomes" id="UP000286990"/>
    </source>
</evidence>
<proteinExistence type="predicted"/>
<dbReference type="AlphaFoldDB" id="A0A426RM90"/>
<evidence type="ECO:0000313" key="1">
    <source>
        <dbReference type="EMBL" id="RRQ50111.1"/>
    </source>
</evidence>
<name>A0A426RM90_9FLAO</name>
<sequence>MILSQEFKHSFGSIKTETLGLPLFSPLFPNWQLNIAVFIDLYIKKNPSFIRIWVWQKAF</sequence>
<dbReference type="EMBL" id="QUSX01000001">
    <property type="protein sequence ID" value="RRQ50111.1"/>
    <property type="molecule type" value="Genomic_DNA"/>
</dbReference>